<evidence type="ECO:0000256" key="8">
    <source>
        <dbReference type="ARBA" id="ARBA00024069"/>
    </source>
</evidence>
<accession>A0A1Q2SMP8</accession>
<keyword evidence="4 10" id="KW-0808">Transferase</keyword>
<evidence type="ECO:0000256" key="5">
    <source>
        <dbReference type="ARBA" id="ARBA00023098"/>
    </source>
</evidence>
<evidence type="ECO:0000313" key="12">
    <source>
        <dbReference type="Proteomes" id="UP000243679"/>
    </source>
</evidence>
<dbReference type="PANTHER" id="PTHR30100:SF1">
    <property type="entry name" value="PHOSPHATE ACYLTRANSFERASE"/>
    <property type="match status" value="1"/>
</dbReference>
<dbReference type="UniPathway" id="UPA00085"/>
<dbReference type="Gene3D" id="3.40.718.10">
    <property type="entry name" value="Isopropylmalate Dehydrogenase"/>
    <property type="match status" value="1"/>
</dbReference>
<comment type="catalytic activity">
    <reaction evidence="1 10">
        <text>a fatty acyl-[ACP] + phosphate = an acyl phosphate + holo-[ACP]</text>
        <dbReference type="Rhea" id="RHEA:42292"/>
        <dbReference type="Rhea" id="RHEA-COMP:9685"/>
        <dbReference type="Rhea" id="RHEA-COMP:14125"/>
        <dbReference type="ChEBI" id="CHEBI:43474"/>
        <dbReference type="ChEBI" id="CHEBI:59918"/>
        <dbReference type="ChEBI" id="CHEBI:64479"/>
        <dbReference type="ChEBI" id="CHEBI:138651"/>
        <dbReference type="EC" id="2.3.1.274"/>
    </reaction>
</comment>
<dbReference type="AlphaFoldDB" id="A0A1Q2SMP8"/>
<dbReference type="InterPro" id="IPR012281">
    <property type="entry name" value="Phospholipid_synth_PlsX-like"/>
</dbReference>
<dbReference type="EMBL" id="AP014836">
    <property type="protein sequence ID" value="BAW80418.1"/>
    <property type="molecule type" value="Genomic_DNA"/>
</dbReference>
<comment type="subunit">
    <text evidence="9 10">Homodimer. Probably interacts with PlsY.</text>
</comment>
<dbReference type="Pfam" id="PF02504">
    <property type="entry name" value="FA_synthesis"/>
    <property type="match status" value="1"/>
</dbReference>
<dbReference type="PIRSF" id="PIRSF002465">
    <property type="entry name" value="Phsphlp_syn_PlsX"/>
    <property type="match status" value="1"/>
</dbReference>
<dbReference type="RefSeq" id="WP_096526965.1">
    <property type="nucleotide sequence ID" value="NZ_AP014836.1"/>
</dbReference>
<evidence type="ECO:0000256" key="2">
    <source>
        <dbReference type="ARBA" id="ARBA00022490"/>
    </source>
</evidence>
<comment type="similarity">
    <text evidence="10">Belongs to the PlsX family.</text>
</comment>
<evidence type="ECO:0000256" key="10">
    <source>
        <dbReference type="HAMAP-Rule" id="MF_00019"/>
    </source>
</evidence>
<keyword evidence="12" id="KW-1185">Reference proteome</keyword>
<dbReference type="OrthoDB" id="9806408at2"/>
<dbReference type="GO" id="GO:0043811">
    <property type="term" value="F:phosphate:acyl-[acyl carrier protein] acyltransferase activity"/>
    <property type="evidence" value="ECO:0007669"/>
    <property type="project" value="UniProtKB-UniRule"/>
</dbReference>
<reference evidence="11 12" key="1">
    <citation type="journal article" date="2017" name="ISME J.">
        <title>An acid-tolerant ammonia-oxidizing ?-proteobacterium from soil.</title>
        <authorList>
            <person name="Hayatsu M."/>
            <person name="Tago K."/>
            <person name="Uchiyama I."/>
            <person name="Toyoda A."/>
            <person name="Wang Y."/>
            <person name="Shimomura Y."/>
            <person name="Okubo T."/>
            <person name="Kurisu F."/>
            <person name="Hirono Y."/>
            <person name="Nonaka K."/>
            <person name="Akiyama H."/>
            <person name="Itoh T."/>
            <person name="Takami H."/>
        </authorList>
    </citation>
    <scope>NUCLEOTIDE SEQUENCE [LARGE SCALE GENOMIC DNA]</scope>
    <source>
        <strain evidence="11 12">TAO100</strain>
    </source>
</reference>
<dbReference type="GO" id="GO:0008654">
    <property type="term" value="P:phospholipid biosynthetic process"/>
    <property type="evidence" value="ECO:0007669"/>
    <property type="project" value="UniProtKB-KW"/>
</dbReference>
<dbReference type="PANTHER" id="PTHR30100">
    <property type="entry name" value="FATTY ACID/PHOSPHOLIPID SYNTHESIS PROTEIN PLSX"/>
    <property type="match status" value="1"/>
</dbReference>
<evidence type="ECO:0000256" key="6">
    <source>
        <dbReference type="ARBA" id="ARBA00023209"/>
    </source>
</evidence>
<organism evidence="11 12">
    <name type="scientific">Candidatus Nitrosoglobus terrae</name>
    <dbReference type="NCBI Taxonomy" id="1630141"/>
    <lineage>
        <taxon>Bacteria</taxon>
        <taxon>Pseudomonadati</taxon>
        <taxon>Pseudomonadota</taxon>
        <taxon>Gammaproteobacteria</taxon>
        <taxon>Chromatiales</taxon>
        <taxon>Chromatiaceae</taxon>
        <taxon>Candidatus Nitrosoglobus</taxon>
    </lineage>
</organism>
<gene>
    <name evidence="10" type="primary">plsX</name>
    <name evidence="11" type="ORF">TAO_1048</name>
</gene>
<comment type="subcellular location">
    <subcellularLocation>
        <location evidence="10">Cytoplasm</location>
    </subcellularLocation>
    <text evidence="10">Associated with the membrane possibly through PlsY.</text>
</comment>
<comment type="function">
    <text evidence="10">Catalyzes the reversible formation of acyl-phosphate (acyl-PO(4)) from acyl-[acyl-carrier-protein] (acyl-ACP). This enzyme utilizes acyl-ACP as fatty acyl donor, but not acyl-CoA.</text>
</comment>
<dbReference type="SUPFAM" id="SSF53659">
    <property type="entry name" value="Isocitrate/Isopropylmalate dehydrogenase-like"/>
    <property type="match status" value="1"/>
</dbReference>
<evidence type="ECO:0000256" key="7">
    <source>
        <dbReference type="ARBA" id="ARBA00023264"/>
    </source>
</evidence>
<dbReference type="HAMAP" id="MF_00019">
    <property type="entry name" value="PlsX"/>
    <property type="match status" value="1"/>
</dbReference>
<keyword evidence="5 10" id="KW-0443">Lipid metabolism</keyword>
<dbReference type="EC" id="2.3.1.274" evidence="8 10"/>
<evidence type="ECO:0000313" key="11">
    <source>
        <dbReference type="EMBL" id="BAW80418.1"/>
    </source>
</evidence>
<evidence type="ECO:0000256" key="4">
    <source>
        <dbReference type="ARBA" id="ARBA00022679"/>
    </source>
</evidence>
<proteinExistence type="inferred from homology"/>
<keyword evidence="7 10" id="KW-1208">Phospholipid metabolism</keyword>
<protein>
    <recommendedName>
        <fullName evidence="8 10">Phosphate acyltransferase</fullName>
        <ecNumber evidence="8 10">2.3.1.274</ecNumber>
    </recommendedName>
    <alternativeName>
        <fullName evidence="10">Acyl-ACP phosphotransacylase</fullName>
    </alternativeName>
    <alternativeName>
        <fullName evidence="10">Acyl-[acyl-carrier-protein]--phosphate acyltransferase</fullName>
    </alternativeName>
    <alternativeName>
        <fullName evidence="10">Phosphate-acyl-ACP acyltransferase</fullName>
    </alternativeName>
</protein>
<dbReference type="NCBIfam" id="TIGR00182">
    <property type="entry name" value="plsX"/>
    <property type="match status" value="1"/>
</dbReference>
<keyword evidence="6 10" id="KW-0594">Phospholipid biosynthesis</keyword>
<dbReference type="Proteomes" id="UP000243679">
    <property type="component" value="Chromosome"/>
</dbReference>
<evidence type="ECO:0000256" key="9">
    <source>
        <dbReference type="ARBA" id="ARBA00046608"/>
    </source>
</evidence>
<dbReference type="GO" id="GO:0006633">
    <property type="term" value="P:fatty acid biosynthetic process"/>
    <property type="evidence" value="ECO:0007669"/>
    <property type="project" value="UniProtKB-UniRule"/>
</dbReference>
<dbReference type="InterPro" id="IPR003664">
    <property type="entry name" value="FA_synthesis"/>
</dbReference>
<name>A0A1Q2SMP8_9GAMM</name>
<dbReference type="KEGG" id="ntt:TAO_1048"/>
<dbReference type="GO" id="GO:0005737">
    <property type="term" value="C:cytoplasm"/>
    <property type="evidence" value="ECO:0007669"/>
    <property type="project" value="UniProtKB-SubCell"/>
</dbReference>
<evidence type="ECO:0000256" key="3">
    <source>
        <dbReference type="ARBA" id="ARBA00022516"/>
    </source>
</evidence>
<keyword evidence="2 10" id="KW-0963">Cytoplasm</keyword>
<evidence type="ECO:0000256" key="1">
    <source>
        <dbReference type="ARBA" id="ARBA00001232"/>
    </source>
</evidence>
<comment type="pathway">
    <text evidence="10">Lipid metabolism; phospholipid metabolism.</text>
</comment>
<keyword evidence="3 10" id="KW-0444">Lipid biosynthesis</keyword>
<sequence length="340" mass="36730">MSVTIALDAMGGDYGPQVIVPAAIKVLSEVDGVKLILTGDQDQLHDLIKKHHGVLGCRLSIQHASQKVEMDEAPSQALRIKKDSSMRVAINLIKTGEANACVSAGNTGALMAIARFVLKTLPGIDRPAIISALPTIRGHCYLLDLGANVDSSAENLYQFALMGSVLANAIDNIPDPSIGLLNIGSEIIKGNERVKQADRILSHSHLNYAGFVEGDDIYEGKVDIVVCDGFVGNVALKSSEGVARLVQHYLQESFQQSIFTRLIGLLVLPVLKNFRQQMDPRRYNGANLVGLNGVVIKSHGRADITAFAHAIHIAIIETRKNVPKHISAYLEPWLVEGQVV</sequence>